<feature type="compositionally biased region" description="Polar residues" evidence="1">
    <location>
        <begin position="69"/>
        <end position="78"/>
    </location>
</feature>
<feature type="compositionally biased region" description="Polar residues" evidence="1">
    <location>
        <begin position="8"/>
        <end position="29"/>
    </location>
</feature>
<gene>
    <name evidence="3" type="ORF">JRQ81_011349</name>
</gene>
<feature type="domain" description="Cytoplasmic activation/proliferation-associated protein-1 C term" evidence="2">
    <location>
        <begin position="25"/>
        <end position="135"/>
    </location>
</feature>
<dbReference type="Pfam" id="PF12287">
    <property type="entry name" value="Caprin-1_C"/>
    <property type="match status" value="1"/>
</dbReference>
<feature type="region of interest" description="Disordered" evidence="1">
    <location>
        <begin position="1"/>
        <end position="81"/>
    </location>
</feature>
<comment type="caution">
    <text evidence="3">The sequence shown here is derived from an EMBL/GenBank/DDBJ whole genome shotgun (WGS) entry which is preliminary data.</text>
</comment>
<name>A0A9Q0Y1V3_9SAUR</name>
<evidence type="ECO:0000313" key="4">
    <source>
        <dbReference type="Proteomes" id="UP001142489"/>
    </source>
</evidence>
<evidence type="ECO:0000313" key="3">
    <source>
        <dbReference type="EMBL" id="KAJ7338358.1"/>
    </source>
</evidence>
<reference evidence="3" key="1">
    <citation type="journal article" date="2023" name="DNA Res.">
        <title>Chromosome-level genome assembly of Phrynocephalus forsythii using third-generation DNA sequencing and Hi-C analysis.</title>
        <authorList>
            <person name="Qi Y."/>
            <person name="Zhao W."/>
            <person name="Zhao Y."/>
            <person name="Niu C."/>
            <person name="Cao S."/>
            <person name="Zhang Y."/>
        </authorList>
    </citation>
    <scope>NUCLEOTIDE SEQUENCE</scope>
    <source>
        <tissue evidence="3">Muscle</tissue>
    </source>
</reference>
<dbReference type="EMBL" id="JAPFRF010000003">
    <property type="protein sequence ID" value="KAJ7338358.1"/>
    <property type="molecule type" value="Genomic_DNA"/>
</dbReference>
<keyword evidence="4" id="KW-1185">Reference proteome</keyword>
<sequence length="162" mass="18108">MLSRSETELASLQASLPHSPETDSFSSPPLYQANKEISEPLLPQKTEIAQVPTSLSSESQVPQGKVFQSLPSSNSTVSMKAPPFQAMQTVFKVNAPLPPRREQDIKENSLHSTGYSQNFSTASTQTPPQYSKQRFKERFITLDPKGSSRSFQKRYRAEKTSR</sequence>
<dbReference type="InterPro" id="IPR022070">
    <property type="entry name" value="Caprin-1_C"/>
</dbReference>
<feature type="region of interest" description="Disordered" evidence="1">
    <location>
        <begin position="93"/>
        <end position="162"/>
    </location>
</feature>
<feature type="compositionally biased region" description="Polar residues" evidence="1">
    <location>
        <begin position="110"/>
        <end position="132"/>
    </location>
</feature>
<accession>A0A9Q0Y1V3</accession>
<dbReference type="AlphaFoldDB" id="A0A9Q0Y1V3"/>
<protein>
    <recommendedName>
        <fullName evidence="2">Cytoplasmic activation/proliferation-associated protein-1 C term domain-containing protein</fullName>
    </recommendedName>
</protein>
<organism evidence="3 4">
    <name type="scientific">Phrynocephalus forsythii</name>
    <dbReference type="NCBI Taxonomy" id="171643"/>
    <lineage>
        <taxon>Eukaryota</taxon>
        <taxon>Metazoa</taxon>
        <taxon>Chordata</taxon>
        <taxon>Craniata</taxon>
        <taxon>Vertebrata</taxon>
        <taxon>Euteleostomi</taxon>
        <taxon>Lepidosauria</taxon>
        <taxon>Squamata</taxon>
        <taxon>Bifurcata</taxon>
        <taxon>Unidentata</taxon>
        <taxon>Episquamata</taxon>
        <taxon>Toxicofera</taxon>
        <taxon>Iguania</taxon>
        <taxon>Acrodonta</taxon>
        <taxon>Agamidae</taxon>
        <taxon>Agaminae</taxon>
        <taxon>Phrynocephalus</taxon>
    </lineage>
</organism>
<feature type="compositionally biased region" description="Polar residues" evidence="1">
    <location>
        <begin position="51"/>
        <end position="62"/>
    </location>
</feature>
<feature type="compositionally biased region" description="Basic and acidic residues" evidence="1">
    <location>
        <begin position="99"/>
        <end position="109"/>
    </location>
</feature>
<dbReference type="OrthoDB" id="10062814at2759"/>
<evidence type="ECO:0000256" key="1">
    <source>
        <dbReference type="SAM" id="MobiDB-lite"/>
    </source>
</evidence>
<dbReference type="Proteomes" id="UP001142489">
    <property type="component" value="Unassembled WGS sequence"/>
</dbReference>
<evidence type="ECO:0000259" key="2">
    <source>
        <dbReference type="Pfam" id="PF12287"/>
    </source>
</evidence>
<proteinExistence type="predicted"/>